<reference evidence="1" key="1">
    <citation type="submission" date="2017-04" db="EMBL/GenBank/DDBJ databases">
        <title>Genome deletions in a multicellular cyanobacterial endosymbiont for morphological adaptation in marine diatoms.</title>
        <authorList>
            <person name="Wang Y."/>
            <person name="Gao H."/>
            <person name="Li R."/>
            <person name="Xu X."/>
        </authorList>
    </citation>
    <scope>NUCLEOTIDE SEQUENCE</scope>
    <source>
        <strain evidence="1">FACHB 800</strain>
    </source>
</reference>
<accession>A0A975T4F7</accession>
<proteinExistence type="predicted"/>
<dbReference type="Proteomes" id="UP000683511">
    <property type="component" value="Chromosome"/>
</dbReference>
<organism evidence="1 2">
    <name type="scientific">Richelia sinica FACHB-800</name>
    <dbReference type="NCBI Taxonomy" id="1357546"/>
    <lineage>
        <taxon>Bacteria</taxon>
        <taxon>Bacillati</taxon>
        <taxon>Cyanobacteriota</taxon>
        <taxon>Cyanophyceae</taxon>
        <taxon>Nostocales</taxon>
        <taxon>Nostocaceae</taxon>
        <taxon>Richelia</taxon>
    </lineage>
</organism>
<dbReference type="KEGG" id="rsin:B6N60_00557"/>
<keyword evidence="2" id="KW-1185">Reference proteome</keyword>
<protein>
    <submittedName>
        <fullName evidence="1">Uncharacterized protein</fullName>
    </submittedName>
</protein>
<evidence type="ECO:0000313" key="2">
    <source>
        <dbReference type="Proteomes" id="UP000683511"/>
    </source>
</evidence>
<name>A0A975T4F7_9NOST</name>
<gene>
    <name evidence="1" type="ORF">B6N60_00557</name>
</gene>
<sequence>MFFLEVNYPADGKFETENRILAMLIGNCISFWVEQ</sequence>
<dbReference type="EMBL" id="CP021056">
    <property type="protein sequence ID" value="QXE21879.1"/>
    <property type="molecule type" value="Genomic_DNA"/>
</dbReference>
<dbReference type="AlphaFoldDB" id="A0A975T4F7"/>
<evidence type="ECO:0000313" key="1">
    <source>
        <dbReference type="EMBL" id="QXE21879.1"/>
    </source>
</evidence>